<proteinExistence type="predicted"/>
<evidence type="ECO:0000256" key="1">
    <source>
        <dbReference type="SAM" id="Phobius"/>
    </source>
</evidence>
<sequence length="222" mass="25997">MENKTGTYLKYAIGEIILVVIGILIALQINTWQQQSKDRTLEKRYLANITEELKKDSVALRENYLKLERQAETKNPFLDMLIEGKKKDSLIAYFNLQWRPIYPYTPMKSTFEEMTSSSHLNIIKSNSLRGAIVKMYNSYEDLEKDEDFLIEYFKNLVNELSRNIPSIYNPNIDDILALGKDNYVMNSMRLNGAYTRLSNYKEKLEECSALLEQIKNYQMSVK</sequence>
<keyword evidence="1" id="KW-0472">Membrane</keyword>
<feature type="transmembrane region" description="Helical" evidence="1">
    <location>
        <begin position="12"/>
        <end position="29"/>
    </location>
</feature>
<dbReference type="Pfam" id="PF19578">
    <property type="entry name" value="DUF6090"/>
    <property type="match status" value="1"/>
</dbReference>
<name>A0AAU7BUJ4_9FLAO</name>
<dbReference type="InterPro" id="IPR045749">
    <property type="entry name" value="DUF6090"/>
</dbReference>
<protein>
    <submittedName>
        <fullName evidence="2">DUF6090 family protein</fullName>
    </submittedName>
</protein>
<keyword evidence="1" id="KW-0812">Transmembrane</keyword>
<dbReference type="AlphaFoldDB" id="A0AAU7BUJ4"/>
<keyword evidence="1" id="KW-1133">Transmembrane helix</keyword>
<organism evidence="2">
    <name type="scientific">Pontimicrobium sp. SW4</name>
    <dbReference type="NCBI Taxonomy" id="3153519"/>
    <lineage>
        <taxon>Bacteria</taxon>
        <taxon>Pseudomonadati</taxon>
        <taxon>Bacteroidota</taxon>
        <taxon>Flavobacteriia</taxon>
        <taxon>Flavobacteriales</taxon>
        <taxon>Flavobacteriaceae</taxon>
        <taxon>Pontimicrobium</taxon>
    </lineage>
</organism>
<gene>
    <name evidence="2" type="ORF">ABGB03_02430</name>
</gene>
<dbReference type="RefSeq" id="WP_347924542.1">
    <property type="nucleotide sequence ID" value="NZ_CP157199.1"/>
</dbReference>
<accession>A0AAU7BUJ4</accession>
<evidence type="ECO:0000313" key="2">
    <source>
        <dbReference type="EMBL" id="XBG61768.1"/>
    </source>
</evidence>
<dbReference type="EMBL" id="CP157199">
    <property type="protein sequence ID" value="XBG61768.1"/>
    <property type="molecule type" value="Genomic_DNA"/>
</dbReference>
<reference evidence="2" key="1">
    <citation type="submission" date="2024-05" db="EMBL/GenBank/DDBJ databases">
        <title>Pontimicrobium maritimus sp. nov., isolated form sea water.</title>
        <authorList>
            <person name="Muhammad N."/>
            <person name="Vuong T.Q."/>
            <person name="Han H.L."/>
            <person name="Kim S.-G."/>
        </authorList>
    </citation>
    <scope>NUCLEOTIDE SEQUENCE</scope>
    <source>
        <strain evidence="2">SW4</strain>
    </source>
</reference>